<evidence type="ECO:0000256" key="2">
    <source>
        <dbReference type="ARBA" id="ARBA00022553"/>
    </source>
</evidence>
<feature type="domain" description="PTS EIIA type-2" evidence="6">
    <location>
        <begin position="11"/>
        <end position="156"/>
    </location>
</feature>
<dbReference type="PANTHER" id="PTHR47738:SF2">
    <property type="entry name" value="PTS SYSTEM FRUCTOSE-LIKE EIIA COMPONENT"/>
    <property type="match status" value="1"/>
</dbReference>
<sequence length="158" mass="17893">MAEMEEVTLEKVVHKELMIVPSSSKNKDEVIHELGRLLFVEGYTENEKEFVDDVYLRETEGVTGIGQGIAIPHGKSDAVKETTIAIAVLENEIEWETLDGKPVKVVVMFAVTDEDSNMTHILLLQEVAKHLAHEDFIEKVVKVKSKEELFKLFTEKIN</sequence>
<comment type="caution">
    <text evidence="7">The sequence shown here is derived from an EMBL/GenBank/DDBJ whole genome shotgun (WGS) entry which is preliminary data.</text>
</comment>
<dbReference type="InterPro" id="IPR002178">
    <property type="entry name" value="PTS_EIIA_type-2_dom"/>
</dbReference>
<evidence type="ECO:0000259" key="6">
    <source>
        <dbReference type="PROSITE" id="PS51094"/>
    </source>
</evidence>
<keyword evidence="5" id="KW-0598">Phosphotransferase system</keyword>
<dbReference type="PANTHER" id="PTHR47738">
    <property type="entry name" value="PTS SYSTEM FRUCTOSE-LIKE EIIA COMPONENT-RELATED"/>
    <property type="match status" value="1"/>
</dbReference>
<keyword evidence="1" id="KW-0813">Transport</keyword>
<keyword evidence="2" id="KW-0597">Phosphoprotein</keyword>
<dbReference type="Proteomes" id="UP000018482">
    <property type="component" value="Unassembled WGS sequence"/>
</dbReference>
<dbReference type="eggNOG" id="COG1762">
    <property type="taxonomic scope" value="Bacteria"/>
</dbReference>
<dbReference type="Gene3D" id="3.40.930.10">
    <property type="entry name" value="Mannitol-specific EII, Chain A"/>
    <property type="match status" value="1"/>
</dbReference>
<dbReference type="SUPFAM" id="SSF55804">
    <property type="entry name" value="Phoshotransferase/anion transport protein"/>
    <property type="match status" value="1"/>
</dbReference>
<organism evidence="7 8">
    <name type="scientific">Streptococcus agalactiae LMG 14747</name>
    <dbReference type="NCBI Taxonomy" id="1154860"/>
    <lineage>
        <taxon>Bacteria</taxon>
        <taxon>Bacillati</taxon>
        <taxon>Bacillota</taxon>
        <taxon>Bacilli</taxon>
        <taxon>Lactobacillales</taxon>
        <taxon>Streptococcaceae</taxon>
        <taxon>Streptococcus</taxon>
    </lineage>
</organism>
<evidence type="ECO:0000313" key="7">
    <source>
        <dbReference type="EMBL" id="ESV53925.1"/>
    </source>
</evidence>
<evidence type="ECO:0000256" key="1">
    <source>
        <dbReference type="ARBA" id="ARBA00022448"/>
    </source>
</evidence>
<proteinExistence type="predicted"/>
<dbReference type="InterPro" id="IPR051541">
    <property type="entry name" value="PTS_SugarTrans_NitroReg"/>
</dbReference>
<dbReference type="CDD" id="cd00211">
    <property type="entry name" value="PTS_IIA_fru"/>
    <property type="match status" value="1"/>
</dbReference>
<evidence type="ECO:0000313" key="8">
    <source>
        <dbReference type="Proteomes" id="UP000018482"/>
    </source>
</evidence>
<name>V6YZ13_STRAG</name>
<reference evidence="7 8" key="1">
    <citation type="submission" date="2013-05" db="EMBL/GenBank/DDBJ databases">
        <authorList>
            <person name="Richards V.P."/>
            <person name="Durkin S.A.S."/>
            <person name="Kim M."/>
            <person name="Pavinski Bitar P.D."/>
            <person name="Stanhope M.J."/>
            <person name="Town C.D."/>
            <person name="Venter J.C."/>
        </authorList>
    </citation>
    <scope>NUCLEOTIDE SEQUENCE [LARGE SCALE GENOMIC DNA]</scope>
    <source>
        <strain evidence="7 8">LMG 14747</strain>
    </source>
</reference>
<dbReference type="InterPro" id="IPR016152">
    <property type="entry name" value="PTrfase/Anion_transptr"/>
</dbReference>
<dbReference type="InterPro" id="IPR004715">
    <property type="entry name" value="PTS_IIA_fruc"/>
</dbReference>
<dbReference type="AlphaFoldDB" id="V6YZ13"/>
<dbReference type="GO" id="GO:0008982">
    <property type="term" value="F:protein-N(PI)-phosphohistidine-sugar phosphotransferase activity"/>
    <property type="evidence" value="ECO:0007669"/>
    <property type="project" value="InterPro"/>
</dbReference>
<dbReference type="PROSITE" id="PS51094">
    <property type="entry name" value="PTS_EIIA_TYPE_2"/>
    <property type="match status" value="1"/>
</dbReference>
<dbReference type="EMBL" id="ANQC01000024">
    <property type="protein sequence ID" value="ESV53925.1"/>
    <property type="molecule type" value="Genomic_DNA"/>
</dbReference>
<keyword evidence="3" id="KW-0762">Sugar transport</keyword>
<protein>
    <submittedName>
        <fullName evidence="7">PTS fructose transporter subunit IIA</fullName>
    </submittedName>
</protein>
<dbReference type="PROSITE" id="PS00372">
    <property type="entry name" value="PTS_EIIA_TYPE_2_HIS"/>
    <property type="match status" value="1"/>
</dbReference>
<dbReference type="GO" id="GO:0016020">
    <property type="term" value="C:membrane"/>
    <property type="evidence" value="ECO:0007669"/>
    <property type="project" value="InterPro"/>
</dbReference>
<keyword evidence="4" id="KW-0808">Transferase</keyword>
<evidence type="ECO:0000256" key="4">
    <source>
        <dbReference type="ARBA" id="ARBA00022679"/>
    </source>
</evidence>
<dbReference type="GO" id="GO:0009401">
    <property type="term" value="P:phosphoenolpyruvate-dependent sugar phosphotransferase system"/>
    <property type="evidence" value="ECO:0007669"/>
    <property type="project" value="UniProtKB-KW"/>
</dbReference>
<evidence type="ECO:0000256" key="3">
    <source>
        <dbReference type="ARBA" id="ARBA00022597"/>
    </source>
</evidence>
<evidence type="ECO:0000256" key="5">
    <source>
        <dbReference type="ARBA" id="ARBA00022683"/>
    </source>
</evidence>
<accession>V6YZ13</accession>
<dbReference type="NCBIfam" id="TIGR00848">
    <property type="entry name" value="fruA"/>
    <property type="match status" value="1"/>
</dbReference>
<dbReference type="Pfam" id="PF00359">
    <property type="entry name" value="PTS_EIIA_2"/>
    <property type="match status" value="1"/>
</dbReference>
<gene>
    <name evidence="7" type="ORF">SAG0136_01330</name>
</gene>